<feature type="transmembrane region" description="Helical" evidence="1">
    <location>
        <begin position="42"/>
        <end position="61"/>
    </location>
</feature>
<feature type="transmembrane region" description="Helical" evidence="1">
    <location>
        <begin position="234"/>
        <end position="255"/>
    </location>
</feature>
<dbReference type="Pfam" id="PF04235">
    <property type="entry name" value="DUF418"/>
    <property type="match status" value="1"/>
</dbReference>
<evidence type="ECO:0000313" key="4">
    <source>
        <dbReference type="Proteomes" id="UP001273505"/>
    </source>
</evidence>
<dbReference type="PANTHER" id="PTHR30590">
    <property type="entry name" value="INNER MEMBRANE PROTEIN"/>
    <property type="match status" value="1"/>
</dbReference>
<dbReference type="EMBL" id="JAXAFO010000006">
    <property type="protein sequence ID" value="MDX6848706.1"/>
    <property type="molecule type" value="Genomic_DNA"/>
</dbReference>
<accession>A0ABU4RWT3</accession>
<evidence type="ECO:0000313" key="3">
    <source>
        <dbReference type="EMBL" id="MDX6848706.1"/>
    </source>
</evidence>
<gene>
    <name evidence="3" type="ORF">SCD92_05000</name>
</gene>
<feature type="transmembrane region" description="Helical" evidence="1">
    <location>
        <begin position="6"/>
        <end position="26"/>
    </location>
</feature>
<protein>
    <submittedName>
        <fullName evidence="3">DUF418 domain-containing protein</fullName>
    </submittedName>
</protein>
<dbReference type="Proteomes" id="UP001273505">
    <property type="component" value="Unassembled WGS sequence"/>
</dbReference>
<keyword evidence="4" id="KW-1185">Reference proteome</keyword>
<evidence type="ECO:0000259" key="2">
    <source>
        <dbReference type="Pfam" id="PF04235"/>
    </source>
</evidence>
<dbReference type="PANTHER" id="PTHR30590:SF2">
    <property type="entry name" value="INNER MEMBRANE PROTEIN"/>
    <property type="match status" value="1"/>
</dbReference>
<feature type="transmembrane region" description="Helical" evidence="1">
    <location>
        <begin position="133"/>
        <end position="150"/>
    </location>
</feature>
<proteinExistence type="predicted"/>
<feature type="transmembrane region" description="Helical" evidence="1">
    <location>
        <begin position="89"/>
        <end position="113"/>
    </location>
</feature>
<keyword evidence="1" id="KW-1133">Transmembrane helix</keyword>
<dbReference type="InterPro" id="IPR007349">
    <property type="entry name" value="DUF418"/>
</dbReference>
<dbReference type="InterPro" id="IPR052529">
    <property type="entry name" value="Bact_Transport_Assoc"/>
</dbReference>
<keyword evidence="1" id="KW-0472">Membrane</keyword>
<feature type="transmembrane region" description="Helical" evidence="1">
    <location>
        <begin position="209"/>
        <end position="228"/>
    </location>
</feature>
<keyword evidence="1" id="KW-0812">Transmembrane</keyword>
<dbReference type="RefSeq" id="WP_319835063.1">
    <property type="nucleotide sequence ID" value="NZ_JAXAFO010000006.1"/>
</dbReference>
<feature type="transmembrane region" description="Helical" evidence="1">
    <location>
        <begin position="162"/>
        <end position="189"/>
    </location>
</feature>
<feature type="domain" description="DUF418" evidence="2">
    <location>
        <begin position="114"/>
        <end position="268"/>
    </location>
</feature>
<comment type="caution">
    <text evidence="3">The sequence shown here is derived from an EMBL/GenBank/DDBJ whole genome shotgun (WGS) entry which is preliminary data.</text>
</comment>
<evidence type="ECO:0000256" key="1">
    <source>
        <dbReference type="SAM" id="Phobius"/>
    </source>
</evidence>
<organism evidence="3 4">
    <name type="scientific">Gilvimarinus gilvus</name>
    <dbReference type="NCBI Taxonomy" id="3058038"/>
    <lineage>
        <taxon>Bacteria</taxon>
        <taxon>Pseudomonadati</taxon>
        <taxon>Pseudomonadota</taxon>
        <taxon>Gammaproteobacteria</taxon>
        <taxon>Cellvibrionales</taxon>
        <taxon>Cellvibrionaceae</taxon>
        <taxon>Gilvimarinus</taxon>
    </lineage>
</organism>
<sequence length="271" mass="29927">MGIAHGLFVFTGDILLLYAILGAFLWRRRNAPVAQLVASAKRWFVFAIPTMLVMTLLIQTVSNDLPDEFWDDRLGGTYMQVLSYRWENWFYTFLTALIFQGPLVFVAFLIGLVAAKTNFFENNSLGLVLLRRWLPYLALTALPINLLYGLHTSGLWVPNPALQVAIGTATAIGAPALSALYLYGVVLLVQRFALPEWVYRAGRNTLSCYVLQGVLGGLCFAGYGLGLFGQLGHAQILLASLLIALSSMLLVSIWAKYLGRGPLEPLLRGIK</sequence>
<reference evidence="3 4" key="1">
    <citation type="submission" date="2023-11" db="EMBL/GenBank/DDBJ databases">
        <title>Gilvimarinus fulvus sp. nov., isolated from the surface of Kelp.</title>
        <authorList>
            <person name="Sun Y.Y."/>
            <person name="Gong Y."/>
            <person name="Du Z.J."/>
        </authorList>
    </citation>
    <scope>NUCLEOTIDE SEQUENCE [LARGE SCALE GENOMIC DNA]</scope>
    <source>
        <strain evidence="3 4">SDUM040013</strain>
    </source>
</reference>
<name>A0ABU4RWT3_9GAMM</name>